<reference evidence="1 2" key="1">
    <citation type="submission" date="2023-07" db="EMBL/GenBank/DDBJ databases">
        <title>Genomic Encyclopedia of Type Strains, Phase IV (KMG-IV): sequencing the most valuable type-strain genomes for metagenomic binning, comparative biology and taxonomic classification.</title>
        <authorList>
            <person name="Goeker M."/>
        </authorList>
    </citation>
    <scope>NUCLEOTIDE SEQUENCE [LARGE SCALE GENOMIC DNA]</scope>
    <source>
        <strain evidence="1 2">DSM 338</strain>
    </source>
</reference>
<accession>A0ABU1KIN5</accession>
<evidence type="ECO:0000313" key="2">
    <source>
        <dbReference type="Proteomes" id="UP001245370"/>
    </source>
</evidence>
<proteinExistence type="predicted"/>
<gene>
    <name evidence="1" type="ORF">GGQ86_002887</name>
</gene>
<dbReference type="Proteomes" id="UP001245370">
    <property type="component" value="Unassembled WGS sequence"/>
</dbReference>
<protein>
    <submittedName>
        <fullName evidence="1">Uncharacterized protein</fullName>
    </submittedName>
</protein>
<dbReference type="EMBL" id="JAVDPY010000005">
    <property type="protein sequence ID" value="MDR6334405.1"/>
    <property type="molecule type" value="Genomic_DNA"/>
</dbReference>
<comment type="caution">
    <text evidence="1">The sequence shown here is derived from an EMBL/GenBank/DDBJ whole genome shotgun (WGS) entry which is preliminary data.</text>
</comment>
<organism evidence="1 2">
    <name type="scientific">Xanthobacter flavus</name>
    <dbReference type="NCBI Taxonomy" id="281"/>
    <lineage>
        <taxon>Bacteria</taxon>
        <taxon>Pseudomonadati</taxon>
        <taxon>Pseudomonadota</taxon>
        <taxon>Alphaproteobacteria</taxon>
        <taxon>Hyphomicrobiales</taxon>
        <taxon>Xanthobacteraceae</taxon>
        <taxon>Xanthobacter</taxon>
    </lineage>
</organism>
<evidence type="ECO:0000313" key="1">
    <source>
        <dbReference type="EMBL" id="MDR6334405.1"/>
    </source>
</evidence>
<sequence length="46" mass="4948">MGRGGASRRSAAKVCRELTVFSLGNEPQCGFGALPQRLAQLARLWS</sequence>
<keyword evidence="2" id="KW-1185">Reference proteome</keyword>
<name>A0ABU1KIN5_XANFL</name>